<proteinExistence type="predicted"/>
<name>A0A9W7BS10_9STRA</name>
<feature type="region of interest" description="Disordered" evidence="2">
    <location>
        <begin position="487"/>
        <end position="514"/>
    </location>
</feature>
<sequence length="642" mass="72793">MSAQGGSSFTSQASVNQTNPSSFAQESNGQTTTPFQMPQPPTPATHQSVQYQELLSTISELQLDLQRTVGLAQKLKAENAGVRKNYDELKTALVRTRQRYSDTRTALLDQMSSSTQKESSIEAAITKWKSQLDSRTKELEALQAKLAPQDLDLLRIKLQEELESTHSARLSAIDTEVDKWRQMFFKVRREYELCRTEYEQFSINSSNDIEAAHEQRRREVESLKRALVKATKNDGKDVNQALSEEVQKLERRLSEQAVIEEDLRREVVEVRSEKEKEELARHEFVSSFQAELAEQHSRLAQLEADKDALTRNVSSLQSENSRLKASTKEAQILCDSAQADSVRARKILTDREKDLIDEKARTQKEVAKSRRIFELEREELQNSIDALRRAKAEAEEHSMSIGTELQTAKRAVVTGEDKARREAREQLTVLQQQIEKLENENLRLDDSKKRMAVEHASNVSRLSRECEAARSDCQRIAREKEALAARSAGLADKQEMYKSSASESGEEKARLERQAKEFKSKARSLEKELADTKVVNADLSRRLENTNADVSRLSNALDKTREEHLVAVTDLKKTIEKDRQVLKEKLKQEVAKYKSKLAKEQRKSAAYKEKAMEAHQKGQRARNALSSVASANELYGGGQGSA</sequence>
<feature type="compositionally biased region" description="Polar residues" evidence="2">
    <location>
        <begin position="1"/>
        <end position="29"/>
    </location>
</feature>
<feature type="coiled-coil region" evidence="1">
    <location>
        <begin position="213"/>
        <end position="326"/>
    </location>
</feature>
<feature type="region of interest" description="Disordered" evidence="2">
    <location>
        <begin position="1"/>
        <end position="48"/>
    </location>
</feature>
<comment type="caution">
    <text evidence="3">The sequence shown here is derived from an EMBL/GenBank/DDBJ whole genome shotgun (WGS) entry which is preliminary data.</text>
</comment>
<evidence type="ECO:0000256" key="1">
    <source>
        <dbReference type="SAM" id="Coils"/>
    </source>
</evidence>
<organism evidence="3 4">
    <name type="scientific">Triparma laevis f. inornata</name>
    <dbReference type="NCBI Taxonomy" id="1714386"/>
    <lineage>
        <taxon>Eukaryota</taxon>
        <taxon>Sar</taxon>
        <taxon>Stramenopiles</taxon>
        <taxon>Ochrophyta</taxon>
        <taxon>Bolidophyceae</taxon>
        <taxon>Parmales</taxon>
        <taxon>Triparmaceae</taxon>
        <taxon>Triparma</taxon>
    </lineage>
</organism>
<evidence type="ECO:0000313" key="4">
    <source>
        <dbReference type="Proteomes" id="UP001162640"/>
    </source>
</evidence>
<dbReference type="Proteomes" id="UP001162640">
    <property type="component" value="Unassembled WGS sequence"/>
</dbReference>
<gene>
    <name evidence="3" type="ORF">TL16_g12357</name>
</gene>
<dbReference type="EMBL" id="BLQM01000496">
    <property type="protein sequence ID" value="GMH92469.1"/>
    <property type="molecule type" value="Genomic_DNA"/>
</dbReference>
<evidence type="ECO:0000256" key="2">
    <source>
        <dbReference type="SAM" id="MobiDB-lite"/>
    </source>
</evidence>
<feature type="compositionally biased region" description="Basic and acidic residues" evidence="2">
    <location>
        <begin position="604"/>
        <end position="616"/>
    </location>
</feature>
<protein>
    <submittedName>
        <fullName evidence="3">Uncharacterized protein</fullName>
    </submittedName>
</protein>
<keyword evidence="1" id="KW-0175">Coiled coil</keyword>
<accession>A0A9W7BS10</accession>
<reference evidence="4" key="1">
    <citation type="journal article" date="2023" name="Commun. Biol.">
        <title>Genome analysis of Parmales, the sister group of diatoms, reveals the evolutionary specialization of diatoms from phago-mixotrophs to photoautotrophs.</title>
        <authorList>
            <person name="Ban H."/>
            <person name="Sato S."/>
            <person name="Yoshikawa S."/>
            <person name="Yamada K."/>
            <person name="Nakamura Y."/>
            <person name="Ichinomiya M."/>
            <person name="Sato N."/>
            <person name="Blanc-Mathieu R."/>
            <person name="Endo H."/>
            <person name="Kuwata A."/>
            <person name="Ogata H."/>
        </authorList>
    </citation>
    <scope>NUCLEOTIDE SEQUENCE [LARGE SCALE GENOMIC DNA]</scope>
</reference>
<dbReference type="AlphaFoldDB" id="A0A9W7BS10"/>
<feature type="region of interest" description="Disordered" evidence="2">
    <location>
        <begin position="604"/>
        <end position="642"/>
    </location>
</feature>
<feature type="compositionally biased region" description="Basic and acidic residues" evidence="2">
    <location>
        <begin position="505"/>
        <end position="514"/>
    </location>
</feature>
<feature type="coiled-coil region" evidence="1">
    <location>
        <begin position="58"/>
        <end position="92"/>
    </location>
</feature>
<evidence type="ECO:0000313" key="3">
    <source>
        <dbReference type="EMBL" id="GMH92469.1"/>
    </source>
</evidence>